<comment type="catalytic activity">
    <reaction evidence="17">
        <text>L-arginyl-glycine(out) = L-arginyl-glycine(in)</text>
        <dbReference type="Rhea" id="RHEA:79391"/>
        <dbReference type="ChEBI" id="CHEBI:229955"/>
    </reaction>
</comment>
<dbReference type="InterPro" id="IPR052187">
    <property type="entry name" value="MFSD1"/>
</dbReference>
<feature type="domain" description="Major facilitator superfamily (MFS) profile" evidence="26">
    <location>
        <begin position="1"/>
        <end position="144"/>
    </location>
</feature>
<evidence type="ECO:0000256" key="24">
    <source>
        <dbReference type="ARBA" id="ARBA00046376"/>
    </source>
</evidence>
<evidence type="ECO:0000313" key="28">
    <source>
        <dbReference type="Proteomes" id="UP001210925"/>
    </source>
</evidence>
<evidence type="ECO:0000259" key="26">
    <source>
        <dbReference type="PROSITE" id="PS50850"/>
    </source>
</evidence>
<dbReference type="Pfam" id="PF07690">
    <property type="entry name" value="MFS_1"/>
    <property type="match status" value="1"/>
</dbReference>
<evidence type="ECO:0000256" key="4">
    <source>
        <dbReference type="ARBA" id="ARBA00022692"/>
    </source>
</evidence>
<keyword evidence="6 25" id="KW-0472">Membrane</keyword>
<comment type="catalytic activity">
    <reaction evidence="15">
        <text>L-arginyl-L-alpha-amino acid(out) = L-arginyl-L-alpha-amino acid(in)</text>
        <dbReference type="Rhea" id="RHEA:79371"/>
        <dbReference type="ChEBI" id="CHEBI:84315"/>
    </reaction>
</comment>
<evidence type="ECO:0000256" key="1">
    <source>
        <dbReference type="ARBA" id="ARBA00004155"/>
    </source>
</evidence>
<keyword evidence="5 25" id="KW-1133">Transmembrane helix</keyword>
<evidence type="ECO:0000256" key="17">
    <source>
        <dbReference type="ARBA" id="ARBA00044903"/>
    </source>
</evidence>
<comment type="catalytic activity">
    <reaction evidence="19">
        <text>L-alanyl-L-lysine(out) = L-alanyl-L-lysine(in)</text>
        <dbReference type="Rhea" id="RHEA:79415"/>
        <dbReference type="ChEBI" id="CHEBI:192470"/>
    </reaction>
</comment>
<dbReference type="InterPro" id="IPR036259">
    <property type="entry name" value="MFS_trans_sf"/>
</dbReference>
<evidence type="ECO:0000256" key="20">
    <source>
        <dbReference type="ARBA" id="ARBA00044924"/>
    </source>
</evidence>
<sequence length="158" mass="17799">MSVPDILAVVFVPFTGFFVDKFGYRLQVLILCCVMLLITHSFFLSQPKSSPRSPIPFLMIMGTAYSLLTVLWSVVPLIIPPNRLTHAFGIMTAIFNMSLTIFPIIVASLITNDESFTTTEIFFILSLFCSLAGLVSLLYMETKTSDYEEVNEMDQFDE</sequence>
<evidence type="ECO:0000256" key="13">
    <source>
        <dbReference type="ARBA" id="ARBA00044893"/>
    </source>
</evidence>
<keyword evidence="3" id="KW-0813">Transport</keyword>
<dbReference type="Proteomes" id="UP001210925">
    <property type="component" value="Unassembled WGS sequence"/>
</dbReference>
<dbReference type="AlphaFoldDB" id="A0AAD5Y788"/>
<reference evidence="27" key="1">
    <citation type="submission" date="2020-05" db="EMBL/GenBank/DDBJ databases">
        <title>Phylogenomic resolution of chytrid fungi.</title>
        <authorList>
            <person name="Stajich J.E."/>
            <person name="Amses K."/>
            <person name="Simmons R."/>
            <person name="Seto K."/>
            <person name="Myers J."/>
            <person name="Bonds A."/>
            <person name="Quandt C.A."/>
            <person name="Barry K."/>
            <person name="Liu P."/>
            <person name="Grigoriev I."/>
            <person name="Longcore J.E."/>
            <person name="James T.Y."/>
        </authorList>
    </citation>
    <scope>NUCLEOTIDE SEQUENCE</scope>
    <source>
        <strain evidence="27">PLAUS21</strain>
    </source>
</reference>
<feature type="transmembrane region" description="Helical" evidence="25">
    <location>
        <begin position="121"/>
        <end position="140"/>
    </location>
</feature>
<feature type="transmembrane region" description="Helical" evidence="25">
    <location>
        <begin position="24"/>
        <end position="45"/>
    </location>
</feature>
<evidence type="ECO:0000256" key="25">
    <source>
        <dbReference type="SAM" id="Phobius"/>
    </source>
</evidence>
<comment type="catalytic activity">
    <reaction evidence="9">
        <text>L-histidyl-glycine(out) = L-histidyl-glycine(in)</text>
        <dbReference type="Rhea" id="RHEA:79395"/>
        <dbReference type="ChEBI" id="CHEBI:229957"/>
    </reaction>
</comment>
<comment type="subunit">
    <text evidence="24">Homodimer. Interacts with lysosomal protein GLMP (via lumenal domain); the interaction starts while both proteins are still in the endoplasmic reticulum and is required for stabilization of MFSD1 in lysosomes but has no direct effect on its targeting to lysosomes or transporter activity.</text>
</comment>
<evidence type="ECO:0000256" key="7">
    <source>
        <dbReference type="ARBA" id="ARBA00023228"/>
    </source>
</evidence>
<keyword evidence="7" id="KW-0458">Lysosome</keyword>
<dbReference type="PANTHER" id="PTHR23512:SF3">
    <property type="entry name" value="MAJOR FACILITATOR SUPERFAMILY DOMAIN-CONTAINING PROTEIN 1"/>
    <property type="match status" value="1"/>
</dbReference>
<dbReference type="PROSITE" id="PS50850">
    <property type="entry name" value="MFS"/>
    <property type="match status" value="1"/>
</dbReference>
<comment type="catalytic activity">
    <reaction evidence="8">
        <text>L-lysyl-L-alanine(out) = L-lysyl-L-alanine(in)</text>
        <dbReference type="Rhea" id="RHEA:79399"/>
        <dbReference type="ChEBI" id="CHEBI:229954"/>
    </reaction>
</comment>
<comment type="catalytic activity">
    <reaction evidence="20">
        <text>L-lysyl-glycine(out) = L-lysyl-glycine(in)</text>
        <dbReference type="Rhea" id="RHEA:79407"/>
        <dbReference type="ChEBI" id="CHEBI:191202"/>
    </reaction>
</comment>
<comment type="similarity">
    <text evidence="2">Belongs to the major facilitator superfamily.</text>
</comment>
<evidence type="ECO:0000256" key="8">
    <source>
        <dbReference type="ARBA" id="ARBA00044876"/>
    </source>
</evidence>
<accession>A0AAD5Y788</accession>
<gene>
    <name evidence="27" type="ORF">HK103_005715</name>
</gene>
<comment type="catalytic activity">
    <reaction evidence="16">
        <text>L-lysyl-L-lysine(out) = L-lysyl-L-lysine(in)</text>
        <dbReference type="Rhea" id="RHEA:79403"/>
        <dbReference type="ChEBI" id="CHEBI:229956"/>
    </reaction>
</comment>
<dbReference type="EMBL" id="JADGKB010000055">
    <property type="protein sequence ID" value="KAJ3256146.1"/>
    <property type="molecule type" value="Genomic_DNA"/>
</dbReference>
<name>A0AAD5Y788_9FUNG</name>
<comment type="caution">
    <text evidence="27">The sequence shown here is derived from an EMBL/GenBank/DDBJ whole genome shotgun (WGS) entry which is preliminary data.</text>
</comment>
<evidence type="ECO:0000256" key="14">
    <source>
        <dbReference type="ARBA" id="ARBA00044898"/>
    </source>
</evidence>
<dbReference type="SUPFAM" id="SSF103473">
    <property type="entry name" value="MFS general substrate transporter"/>
    <property type="match status" value="1"/>
</dbReference>
<organism evidence="27 28">
    <name type="scientific">Boothiomyces macroporosus</name>
    <dbReference type="NCBI Taxonomy" id="261099"/>
    <lineage>
        <taxon>Eukaryota</taxon>
        <taxon>Fungi</taxon>
        <taxon>Fungi incertae sedis</taxon>
        <taxon>Chytridiomycota</taxon>
        <taxon>Chytridiomycota incertae sedis</taxon>
        <taxon>Chytridiomycetes</taxon>
        <taxon>Rhizophydiales</taxon>
        <taxon>Terramycetaceae</taxon>
        <taxon>Boothiomyces</taxon>
    </lineage>
</organism>
<evidence type="ECO:0000256" key="11">
    <source>
        <dbReference type="ARBA" id="ARBA00044884"/>
    </source>
</evidence>
<evidence type="ECO:0000256" key="5">
    <source>
        <dbReference type="ARBA" id="ARBA00022989"/>
    </source>
</evidence>
<evidence type="ECO:0000256" key="9">
    <source>
        <dbReference type="ARBA" id="ARBA00044878"/>
    </source>
</evidence>
<comment type="catalytic activity">
    <reaction evidence="12">
        <text>L-lysyl-L-alpha-amino acid(out) = L-lysyl-L-alpha-amino acid(in)</text>
        <dbReference type="Rhea" id="RHEA:79387"/>
        <dbReference type="ChEBI" id="CHEBI:229965"/>
    </reaction>
</comment>
<evidence type="ECO:0000256" key="21">
    <source>
        <dbReference type="ARBA" id="ARBA00044985"/>
    </source>
</evidence>
<comment type="subcellular location">
    <subcellularLocation>
        <location evidence="1">Lysosome membrane</location>
        <topology evidence="1">Multi-pass membrane protein</topology>
    </subcellularLocation>
</comment>
<keyword evidence="4 25" id="KW-0812">Transmembrane</keyword>
<evidence type="ECO:0000256" key="15">
    <source>
        <dbReference type="ARBA" id="ARBA00044899"/>
    </source>
</evidence>
<dbReference type="GO" id="GO:0022857">
    <property type="term" value="F:transmembrane transporter activity"/>
    <property type="evidence" value="ECO:0007669"/>
    <property type="project" value="InterPro"/>
</dbReference>
<evidence type="ECO:0000313" key="27">
    <source>
        <dbReference type="EMBL" id="KAJ3256146.1"/>
    </source>
</evidence>
<dbReference type="PANTHER" id="PTHR23512">
    <property type="entry name" value="MAJOR FACILITATOR SUPERFAMILY DOMAIN-CONTAINING PROTEIN 1"/>
    <property type="match status" value="1"/>
</dbReference>
<keyword evidence="28" id="KW-1185">Reference proteome</keyword>
<comment type="catalytic activity">
    <reaction evidence="18">
        <text>L-histidyl-L-alpha-amino acid(out) = L-histidyl-L-alpha-amino acid(in)</text>
        <dbReference type="Rhea" id="RHEA:79379"/>
        <dbReference type="ChEBI" id="CHEBI:229964"/>
    </reaction>
</comment>
<evidence type="ECO:0000256" key="12">
    <source>
        <dbReference type="ARBA" id="ARBA00044891"/>
    </source>
</evidence>
<comment type="catalytic activity">
    <reaction evidence="14">
        <text>L-aspartyl-L-lysine(out) = L-aspartyl-L-lysine(in)</text>
        <dbReference type="Rhea" id="RHEA:79411"/>
        <dbReference type="ChEBI" id="CHEBI:229953"/>
    </reaction>
</comment>
<feature type="transmembrane region" description="Helical" evidence="25">
    <location>
        <begin position="85"/>
        <end position="109"/>
    </location>
</feature>
<dbReference type="Gene3D" id="1.20.1250.20">
    <property type="entry name" value="MFS general substrate transporter like domains"/>
    <property type="match status" value="1"/>
</dbReference>
<evidence type="ECO:0000256" key="6">
    <source>
        <dbReference type="ARBA" id="ARBA00023136"/>
    </source>
</evidence>
<evidence type="ECO:0000256" key="22">
    <source>
        <dbReference type="ARBA" id="ARBA00045018"/>
    </source>
</evidence>
<evidence type="ECO:0000256" key="16">
    <source>
        <dbReference type="ARBA" id="ARBA00044900"/>
    </source>
</evidence>
<evidence type="ECO:0000256" key="23">
    <source>
        <dbReference type="ARBA" id="ARBA00045709"/>
    </source>
</evidence>
<evidence type="ECO:0000256" key="2">
    <source>
        <dbReference type="ARBA" id="ARBA00008335"/>
    </source>
</evidence>
<comment type="catalytic activity">
    <reaction evidence="11">
        <text>L-alpha-aminoacyl-L-histidine(out) = L-alpha-aminoacyl-L-histidine(in)</text>
        <dbReference type="Rhea" id="RHEA:79375"/>
        <dbReference type="ChEBI" id="CHEBI:229967"/>
    </reaction>
</comment>
<feature type="transmembrane region" description="Helical" evidence="25">
    <location>
        <begin position="57"/>
        <end position="79"/>
    </location>
</feature>
<dbReference type="InterPro" id="IPR020846">
    <property type="entry name" value="MFS_dom"/>
</dbReference>
<protein>
    <recommendedName>
        <fullName evidence="21">Lysosomal dipeptide transporter MFSD1</fullName>
    </recommendedName>
    <alternativeName>
        <fullName evidence="22">Major facilitator superfamily domain-containing protein 1</fullName>
    </alternativeName>
</protein>
<evidence type="ECO:0000256" key="3">
    <source>
        <dbReference type="ARBA" id="ARBA00022448"/>
    </source>
</evidence>
<evidence type="ECO:0000256" key="19">
    <source>
        <dbReference type="ARBA" id="ARBA00044919"/>
    </source>
</evidence>
<evidence type="ECO:0000256" key="18">
    <source>
        <dbReference type="ARBA" id="ARBA00044912"/>
    </source>
</evidence>
<comment type="function">
    <text evidence="23">Lysosomal dipeptide uniporter that selectively exports lysine, arginine or histidine-containing dipeptides with a net positive charge from the lysosome lumen into the cytosol. Could play a role in a specific type of protein O-glycosylation indirectly regulating macrophages migration and tissue invasion. Also essential for liver homeostasis.</text>
</comment>
<dbReference type="InterPro" id="IPR011701">
    <property type="entry name" value="MFS"/>
</dbReference>
<comment type="catalytic activity">
    <reaction evidence="10">
        <text>L-alpha-aminoacyl-L-arginine(out) = L-alpha-aminoacyl-L-arginine(in)</text>
        <dbReference type="Rhea" id="RHEA:79367"/>
        <dbReference type="ChEBI" id="CHEBI:229968"/>
    </reaction>
</comment>
<evidence type="ECO:0000256" key="10">
    <source>
        <dbReference type="ARBA" id="ARBA00044881"/>
    </source>
</evidence>
<proteinExistence type="inferred from homology"/>
<comment type="catalytic activity">
    <reaction evidence="13">
        <text>L-alpha-aminoacyl-L-lysine(out) = L-alpha-aminoacyl-L-lysine(in)</text>
        <dbReference type="Rhea" id="RHEA:79383"/>
        <dbReference type="ChEBI" id="CHEBI:229966"/>
    </reaction>
</comment>